<comment type="caution">
    <text evidence="11">The sequence shown here is derived from an EMBL/GenBank/DDBJ whole genome shotgun (WGS) entry which is preliminary data.</text>
</comment>
<evidence type="ECO:0000256" key="1">
    <source>
        <dbReference type="ARBA" id="ARBA00001936"/>
    </source>
</evidence>
<dbReference type="GO" id="GO:1901135">
    <property type="term" value="P:carbohydrate derivative metabolic process"/>
    <property type="evidence" value="ECO:0007669"/>
    <property type="project" value="UniProtKB-ARBA"/>
</dbReference>
<evidence type="ECO:0000256" key="5">
    <source>
        <dbReference type="ARBA" id="ARBA00022723"/>
    </source>
</evidence>
<dbReference type="InterPro" id="IPR013785">
    <property type="entry name" value="Aldolase_TIM"/>
</dbReference>
<name>A0A923REP0_9FIRM</name>
<dbReference type="GO" id="GO:0046496">
    <property type="term" value="P:nicotinamide nucleotide metabolic process"/>
    <property type="evidence" value="ECO:0007669"/>
    <property type="project" value="UniProtKB-ARBA"/>
</dbReference>
<comment type="cofactor">
    <cofactor evidence="2">
        <name>Zn(2+)</name>
        <dbReference type="ChEBI" id="CHEBI:29105"/>
    </cofactor>
</comment>
<organism evidence="11 12">
    <name type="scientific">Anaerofilum hominis</name>
    <dbReference type="NCBI Taxonomy" id="2763016"/>
    <lineage>
        <taxon>Bacteria</taxon>
        <taxon>Bacillati</taxon>
        <taxon>Bacillota</taxon>
        <taxon>Clostridia</taxon>
        <taxon>Eubacteriales</taxon>
        <taxon>Oscillospiraceae</taxon>
        <taxon>Anaerofilum</taxon>
    </lineage>
</organism>
<dbReference type="GO" id="GO:0006091">
    <property type="term" value="P:generation of precursor metabolites and energy"/>
    <property type="evidence" value="ECO:0007669"/>
    <property type="project" value="UniProtKB-ARBA"/>
</dbReference>
<evidence type="ECO:0000313" key="12">
    <source>
        <dbReference type="Proteomes" id="UP000659630"/>
    </source>
</evidence>
<evidence type="ECO:0000256" key="10">
    <source>
        <dbReference type="ARBA" id="ARBA00023277"/>
    </source>
</evidence>
<dbReference type="CDD" id="cd00429">
    <property type="entry name" value="RPE"/>
    <property type="match status" value="1"/>
</dbReference>
<evidence type="ECO:0000256" key="7">
    <source>
        <dbReference type="ARBA" id="ARBA00023004"/>
    </source>
</evidence>
<proteinExistence type="predicted"/>
<evidence type="ECO:0000256" key="3">
    <source>
        <dbReference type="ARBA" id="ARBA00001954"/>
    </source>
</evidence>
<dbReference type="Pfam" id="PF00834">
    <property type="entry name" value="Ribul_P_3_epim"/>
    <property type="match status" value="1"/>
</dbReference>
<protein>
    <submittedName>
        <fullName evidence="11">Ribulose-phosphate 3-epimerase</fullName>
    </submittedName>
</protein>
<dbReference type="RefSeq" id="WP_186888768.1">
    <property type="nucleotide sequence ID" value="NZ_JACONZ010000005.1"/>
</dbReference>
<dbReference type="FunFam" id="3.20.20.70:FF:000191">
    <property type="entry name" value="ribulose-phosphate 3-epimerase isoform X2"/>
    <property type="match status" value="1"/>
</dbReference>
<reference evidence="11" key="1">
    <citation type="submission" date="2020-08" db="EMBL/GenBank/DDBJ databases">
        <title>Genome public.</title>
        <authorList>
            <person name="Liu C."/>
            <person name="Sun Q."/>
        </authorList>
    </citation>
    <scope>NUCLEOTIDE SEQUENCE</scope>
    <source>
        <strain evidence="11">BX8</strain>
    </source>
</reference>
<dbReference type="NCBIfam" id="NF004076">
    <property type="entry name" value="PRK05581.1-4"/>
    <property type="match status" value="1"/>
</dbReference>
<dbReference type="Proteomes" id="UP000659630">
    <property type="component" value="Unassembled WGS sequence"/>
</dbReference>
<dbReference type="Gene3D" id="3.20.20.70">
    <property type="entry name" value="Aldolase class I"/>
    <property type="match status" value="1"/>
</dbReference>
<evidence type="ECO:0000313" key="11">
    <source>
        <dbReference type="EMBL" id="MBC5582405.1"/>
    </source>
</evidence>
<dbReference type="GO" id="GO:0016857">
    <property type="term" value="F:racemase and epimerase activity, acting on carbohydrates and derivatives"/>
    <property type="evidence" value="ECO:0007669"/>
    <property type="project" value="InterPro"/>
</dbReference>
<comment type="cofactor">
    <cofactor evidence="3">
        <name>Fe(2+)</name>
        <dbReference type="ChEBI" id="CHEBI:29033"/>
    </cofactor>
</comment>
<accession>A0A923REP0</accession>
<comment type="cofactor">
    <cofactor evidence="1">
        <name>Mn(2+)</name>
        <dbReference type="ChEBI" id="CHEBI:29035"/>
    </cofactor>
</comment>
<dbReference type="AlphaFoldDB" id="A0A923REP0"/>
<evidence type="ECO:0000256" key="4">
    <source>
        <dbReference type="ARBA" id="ARBA00011738"/>
    </source>
</evidence>
<gene>
    <name evidence="11" type="ORF">H8S23_12905</name>
</gene>
<dbReference type="PANTHER" id="PTHR11749">
    <property type="entry name" value="RIBULOSE-5-PHOSPHATE-3-EPIMERASE"/>
    <property type="match status" value="1"/>
</dbReference>
<keyword evidence="8" id="KW-0464">Manganese</keyword>
<keyword evidence="10" id="KW-0119">Carbohydrate metabolism</keyword>
<keyword evidence="9" id="KW-0413">Isomerase</keyword>
<dbReference type="InterPro" id="IPR011060">
    <property type="entry name" value="RibuloseP-bd_barrel"/>
</dbReference>
<dbReference type="InterPro" id="IPR000056">
    <property type="entry name" value="Ribul_P_3_epim-like"/>
</dbReference>
<dbReference type="GO" id="GO:0005975">
    <property type="term" value="P:carbohydrate metabolic process"/>
    <property type="evidence" value="ECO:0007669"/>
    <property type="project" value="InterPro"/>
</dbReference>
<keyword evidence="6" id="KW-0862">Zinc</keyword>
<keyword evidence="12" id="KW-1185">Reference proteome</keyword>
<dbReference type="EMBL" id="JACONZ010000005">
    <property type="protein sequence ID" value="MBC5582405.1"/>
    <property type="molecule type" value="Genomic_DNA"/>
</dbReference>
<evidence type="ECO:0000256" key="9">
    <source>
        <dbReference type="ARBA" id="ARBA00023235"/>
    </source>
</evidence>
<keyword evidence="7" id="KW-0408">Iron</keyword>
<dbReference type="GO" id="GO:0006163">
    <property type="term" value="P:purine nucleotide metabolic process"/>
    <property type="evidence" value="ECO:0007669"/>
    <property type="project" value="UniProtKB-ARBA"/>
</dbReference>
<dbReference type="SUPFAM" id="SSF51366">
    <property type="entry name" value="Ribulose-phoshate binding barrel"/>
    <property type="match status" value="1"/>
</dbReference>
<sequence>MISPTLACADWLNLQQEIAVMDQAGVDSYHIDIMDGHYVPNLCFNLDILAAIRRVSRTPVDVHLMVTDPLDYVDRLAACGAELACTHIDSCPDVGAFLSALEAKGIKKGLVLSPGDGPELLDPWLDRLDYVLLMFVQPGFSGQKFRPEVLAKLAALDALRCQRGLDLMLEADGGIGWDNAAALVENGADLLVSGVFASLDRRGELGERTAVFRAVSAQRHGARFTRHLFKEASV</sequence>
<keyword evidence="5" id="KW-0479">Metal-binding</keyword>
<evidence type="ECO:0000256" key="8">
    <source>
        <dbReference type="ARBA" id="ARBA00023211"/>
    </source>
</evidence>
<comment type="subunit">
    <text evidence="4">Homodimer.</text>
</comment>
<evidence type="ECO:0000256" key="6">
    <source>
        <dbReference type="ARBA" id="ARBA00022833"/>
    </source>
</evidence>
<dbReference type="GO" id="GO:0046872">
    <property type="term" value="F:metal ion binding"/>
    <property type="evidence" value="ECO:0007669"/>
    <property type="project" value="UniProtKB-KW"/>
</dbReference>
<evidence type="ECO:0000256" key="2">
    <source>
        <dbReference type="ARBA" id="ARBA00001947"/>
    </source>
</evidence>